<dbReference type="EMBL" id="QNUL01000048">
    <property type="protein sequence ID" value="REA55277.1"/>
    <property type="molecule type" value="Genomic_DNA"/>
</dbReference>
<dbReference type="Proteomes" id="UP000256373">
    <property type="component" value="Unassembled WGS sequence"/>
</dbReference>
<dbReference type="InterPro" id="IPR025634">
    <property type="entry name" value="DUF4292"/>
</dbReference>
<accession>A0A3D8Y2D1</accession>
<dbReference type="OrthoDB" id="849114at2"/>
<proteinExistence type="predicted"/>
<comment type="caution">
    <text evidence="1">The sequence shown here is derived from an EMBL/GenBank/DDBJ whole genome shotgun (WGS) entry which is preliminary data.</text>
</comment>
<reference evidence="1 2" key="1">
    <citation type="submission" date="2018-07" db="EMBL/GenBank/DDBJ databases">
        <title>Dyadobacter roseus sp. nov., isolated from rose rhizosphere soil.</title>
        <authorList>
            <person name="Chen L."/>
        </authorList>
    </citation>
    <scope>NUCLEOTIDE SEQUENCE [LARGE SCALE GENOMIC DNA]</scope>
    <source>
        <strain evidence="1 2">RS19</strain>
    </source>
</reference>
<name>A0A3D8Y2D1_9BACT</name>
<dbReference type="Pfam" id="PF14125">
    <property type="entry name" value="DUF4292"/>
    <property type="match status" value="1"/>
</dbReference>
<keyword evidence="2" id="KW-1185">Reference proteome</keyword>
<gene>
    <name evidence="1" type="ORF">DSL64_28275</name>
</gene>
<protein>
    <submittedName>
        <fullName evidence="1">DUF4292 domain-containing protein</fullName>
    </submittedName>
</protein>
<organism evidence="1 2">
    <name type="scientific">Dyadobacter luteus</name>
    <dbReference type="NCBI Taxonomy" id="2259619"/>
    <lineage>
        <taxon>Bacteria</taxon>
        <taxon>Pseudomonadati</taxon>
        <taxon>Bacteroidota</taxon>
        <taxon>Cytophagia</taxon>
        <taxon>Cytophagales</taxon>
        <taxon>Spirosomataceae</taxon>
        <taxon>Dyadobacter</taxon>
    </lineage>
</organism>
<evidence type="ECO:0000313" key="2">
    <source>
        <dbReference type="Proteomes" id="UP000256373"/>
    </source>
</evidence>
<evidence type="ECO:0000313" key="1">
    <source>
        <dbReference type="EMBL" id="REA55277.1"/>
    </source>
</evidence>
<sequence>MMWLMATSMMWLTACHKNKIAKNTKQVIVDSVAVTEPDSKKYSIAVAEVVEPVKINEVAFDYLTAKSKVSFESDKQNFDNTNVNIRMKKDSLIWISVTGVGFEVARGLITPDSIVFMDKFHKQYFVFTYEQLSKKYNFELNFALLQSVIVGNLPFPAQPGDRFTKQDNFFVLSQDKGRIGVNNYVAEDNKKLTKLNARENGTNNTFALEYTDFRSINDLLFPFTSLVMLNVKSLQDGKPANTKITLKHSRVDIQAESPGFPFSVPSGYTRKL</sequence>
<dbReference type="AlphaFoldDB" id="A0A3D8Y2D1"/>